<sequence length="195" mass="21905">MRLIFFVAGVLMYSAAAFAFPSSEFHLQINVNPVQRIELKVDEVSRDKILGAISKKIPLKWTQNAPGLSEPVSLNFNGLNIVEALENILSPFSYVLIQKETKEGAVWEIDLLGQGLGAQEFPLVKPEVLEAFKRWARGALSEKNSGYLMEELLFSGDEKEVFQLLKKAASAKDLNARLKANEFLEEFEEDWQASL</sequence>
<dbReference type="KEGG" id="nli:G3M70_12185"/>
<reference evidence="2 3" key="1">
    <citation type="submission" date="2020-02" db="EMBL/GenBank/DDBJ databases">
        <title>Genomic and physiological characterization of two novel Nitrospinaceae genera.</title>
        <authorList>
            <person name="Mueller A.J."/>
            <person name="Jung M.-Y."/>
            <person name="Strachan C.R."/>
            <person name="Herbold C.W."/>
            <person name="Kirkegaard R.H."/>
            <person name="Daims H."/>
        </authorList>
    </citation>
    <scope>NUCLEOTIDE SEQUENCE [LARGE SCALE GENOMIC DNA]</scope>
    <source>
        <strain evidence="2">EB</strain>
    </source>
</reference>
<evidence type="ECO:0000313" key="3">
    <source>
        <dbReference type="Proteomes" id="UP000594688"/>
    </source>
</evidence>
<feature type="signal peptide" evidence="1">
    <location>
        <begin position="1"/>
        <end position="19"/>
    </location>
</feature>
<dbReference type="AlphaFoldDB" id="A0A7T0BX88"/>
<gene>
    <name evidence="2" type="ORF">G3M70_12185</name>
</gene>
<organism evidence="2 3">
    <name type="scientific">Candidatus Nitronauta litoralis</name>
    <dbReference type="NCBI Taxonomy" id="2705533"/>
    <lineage>
        <taxon>Bacteria</taxon>
        <taxon>Pseudomonadati</taxon>
        <taxon>Nitrospinota/Tectimicrobiota group</taxon>
        <taxon>Nitrospinota</taxon>
        <taxon>Nitrospinia</taxon>
        <taxon>Nitrospinales</taxon>
        <taxon>Nitrospinaceae</taxon>
        <taxon>Candidatus Nitronauta</taxon>
    </lineage>
</organism>
<feature type="chain" id="PRO_5032650370" evidence="1">
    <location>
        <begin position="20"/>
        <end position="195"/>
    </location>
</feature>
<dbReference type="EMBL" id="CP048685">
    <property type="protein sequence ID" value="QPJ62588.1"/>
    <property type="molecule type" value="Genomic_DNA"/>
</dbReference>
<protein>
    <submittedName>
        <fullName evidence="2">Uncharacterized protein</fullName>
    </submittedName>
</protein>
<evidence type="ECO:0000256" key="1">
    <source>
        <dbReference type="SAM" id="SignalP"/>
    </source>
</evidence>
<accession>A0A7T0BX88</accession>
<proteinExistence type="predicted"/>
<evidence type="ECO:0000313" key="2">
    <source>
        <dbReference type="EMBL" id="QPJ62588.1"/>
    </source>
</evidence>
<dbReference type="Proteomes" id="UP000594688">
    <property type="component" value="Chromosome"/>
</dbReference>
<keyword evidence="1" id="KW-0732">Signal</keyword>
<name>A0A7T0BX88_9BACT</name>